<dbReference type="Proteomes" id="UP000035503">
    <property type="component" value="Chromosome"/>
</dbReference>
<dbReference type="SFLD" id="SFLDF00029">
    <property type="entry name" value="phosphoserine_phosphatase"/>
    <property type="match status" value="1"/>
</dbReference>
<keyword evidence="9" id="KW-0460">Magnesium</keyword>
<dbReference type="NCBIfam" id="TIGR00338">
    <property type="entry name" value="serB"/>
    <property type="match status" value="1"/>
</dbReference>
<comment type="pathway">
    <text evidence="2">Amino-acid biosynthesis; L-serine biosynthesis; L-serine from 3-phospho-D-glycerate: step 3/3.</text>
</comment>
<evidence type="ECO:0000256" key="2">
    <source>
        <dbReference type="ARBA" id="ARBA00005135"/>
    </source>
</evidence>
<keyword evidence="7" id="KW-0479">Metal-binding</keyword>
<comment type="catalytic activity">
    <reaction evidence="13">
        <text>O-phospho-D-serine + H2O = D-serine + phosphate</text>
        <dbReference type="Rhea" id="RHEA:24873"/>
        <dbReference type="ChEBI" id="CHEBI:15377"/>
        <dbReference type="ChEBI" id="CHEBI:35247"/>
        <dbReference type="ChEBI" id="CHEBI:43474"/>
        <dbReference type="ChEBI" id="CHEBI:58680"/>
        <dbReference type="EC" id="3.1.3.3"/>
    </reaction>
</comment>
<dbReference type="NCBIfam" id="TIGR01488">
    <property type="entry name" value="HAD-SF-IB"/>
    <property type="match status" value="1"/>
</dbReference>
<dbReference type="UniPathway" id="UPA00135">
    <property type="reaction ID" value="UER00198"/>
</dbReference>
<evidence type="ECO:0000313" key="16">
    <source>
        <dbReference type="Proteomes" id="UP000035503"/>
    </source>
</evidence>
<dbReference type="SFLD" id="SFLDG01136">
    <property type="entry name" value="C1.6:_Phosphoserine_Phosphatas"/>
    <property type="match status" value="1"/>
</dbReference>
<dbReference type="GO" id="GO:0005737">
    <property type="term" value="C:cytoplasm"/>
    <property type="evidence" value="ECO:0007669"/>
    <property type="project" value="TreeGrafter"/>
</dbReference>
<comment type="similarity">
    <text evidence="3">Belongs to the HAD-like hydrolase superfamily. SerB family.</text>
</comment>
<feature type="active site" description="Nucleophile" evidence="14">
    <location>
        <position position="86"/>
    </location>
</feature>
<evidence type="ECO:0000256" key="3">
    <source>
        <dbReference type="ARBA" id="ARBA00009184"/>
    </source>
</evidence>
<keyword evidence="8" id="KW-0378">Hydrolase</keyword>
<dbReference type="GO" id="GO:0006564">
    <property type="term" value="P:L-serine biosynthetic process"/>
    <property type="evidence" value="ECO:0007669"/>
    <property type="project" value="UniProtKB-KW"/>
</dbReference>
<evidence type="ECO:0000256" key="6">
    <source>
        <dbReference type="ARBA" id="ARBA00022605"/>
    </source>
</evidence>
<dbReference type="Pfam" id="PF12710">
    <property type="entry name" value="HAD"/>
    <property type="match status" value="1"/>
</dbReference>
<proteinExistence type="inferred from homology"/>
<dbReference type="GO" id="GO:0000287">
    <property type="term" value="F:magnesium ion binding"/>
    <property type="evidence" value="ECO:0007669"/>
    <property type="project" value="TreeGrafter"/>
</dbReference>
<evidence type="ECO:0000256" key="14">
    <source>
        <dbReference type="PIRSR" id="PIRSR604469-1"/>
    </source>
</evidence>
<evidence type="ECO:0000313" key="15">
    <source>
        <dbReference type="EMBL" id="AKK20603.1"/>
    </source>
</evidence>
<evidence type="ECO:0000256" key="9">
    <source>
        <dbReference type="ARBA" id="ARBA00022842"/>
    </source>
</evidence>
<dbReference type="PANTHER" id="PTHR43344">
    <property type="entry name" value="PHOSPHOSERINE PHOSPHATASE"/>
    <property type="match status" value="1"/>
</dbReference>
<dbReference type="Gene3D" id="3.40.50.1000">
    <property type="entry name" value="HAD superfamily/HAD-like"/>
    <property type="match status" value="1"/>
</dbReference>
<dbReference type="SUPFAM" id="SSF56784">
    <property type="entry name" value="HAD-like"/>
    <property type="match status" value="1"/>
</dbReference>
<evidence type="ECO:0000256" key="12">
    <source>
        <dbReference type="ARBA" id="ARBA00048138"/>
    </source>
</evidence>
<dbReference type="STRING" id="1277257.G293_04940"/>
<evidence type="ECO:0000256" key="8">
    <source>
        <dbReference type="ARBA" id="ARBA00022801"/>
    </source>
</evidence>
<keyword evidence="10" id="KW-0718">Serine biosynthesis</keyword>
<keyword evidence="16" id="KW-1185">Reference proteome</keyword>
<dbReference type="RefSeq" id="WP_047264552.1">
    <property type="nucleotide sequence ID" value="NZ_CP004021.1"/>
</dbReference>
<evidence type="ECO:0000256" key="4">
    <source>
        <dbReference type="ARBA" id="ARBA00012640"/>
    </source>
</evidence>
<evidence type="ECO:0000256" key="5">
    <source>
        <dbReference type="ARBA" id="ARBA00015196"/>
    </source>
</evidence>
<dbReference type="PATRIC" id="fig|1277257.4.peg.1069"/>
<dbReference type="InterPro" id="IPR004469">
    <property type="entry name" value="PSP"/>
</dbReference>
<evidence type="ECO:0000256" key="13">
    <source>
        <dbReference type="ARBA" id="ARBA00048523"/>
    </source>
</evidence>
<dbReference type="AlphaFoldDB" id="A0A0G3I7T6"/>
<dbReference type="SFLD" id="SFLDG01137">
    <property type="entry name" value="C1.6.1:_Phosphoserine_Phosphat"/>
    <property type="match status" value="1"/>
</dbReference>
<protein>
    <recommendedName>
        <fullName evidence="5">Phosphoserine phosphatase</fullName>
        <ecNumber evidence="4">3.1.3.3</ecNumber>
    </recommendedName>
    <alternativeName>
        <fullName evidence="11">O-phosphoserine phosphohydrolase</fullName>
    </alternativeName>
</protein>
<accession>A0A0G3I7T6</accession>
<dbReference type="InterPro" id="IPR036412">
    <property type="entry name" value="HAD-like_sf"/>
</dbReference>
<organism evidence="15 16">
    <name type="scientific">Candidatus Liberibacter africanus PTSAPSY</name>
    <dbReference type="NCBI Taxonomy" id="1277257"/>
    <lineage>
        <taxon>Bacteria</taxon>
        <taxon>Pseudomonadati</taxon>
        <taxon>Pseudomonadota</taxon>
        <taxon>Alphaproteobacteria</taxon>
        <taxon>Hyphomicrobiales</taxon>
        <taxon>Rhizobiaceae</taxon>
        <taxon>Liberibacter</taxon>
    </lineage>
</organism>
<dbReference type="OrthoDB" id="9792539at2"/>
<dbReference type="InterPro" id="IPR050582">
    <property type="entry name" value="HAD-like_SerB"/>
</dbReference>
<keyword evidence="6" id="KW-0028">Amino-acid biosynthesis</keyword>
<reference evidence="15 16" key="1">
    <citation type="journal article" date="2015" name="Genome Announc.">
        <title>Complete Genome Sequence of 'Candidatus Liberibacter africanus,' a Bacterium Associated with Citrus Huanglongbing.</title>
        <authorList>
            <person name="Lin H."/>
            <person name="Pietersen G."/>
            <person name="Han C."/>
            <person name="Read D.A."/>
            <person name="Lou B."/>
            <person name="Gupta G."/>
            <person name="Civerolo E.L."/>
        </authorList>
    </citation>
    <scope>NUCLEOTIDE SEQUENCE [LARGE SCALE GENOMIC DNA]</scope>
    <source>
        <strain evidence="15 16">PTSAPSY</strain>
    </source>
</reference>
<name>A0A0G3I7T6_LIBAF</name>
<dbReference type="EMBL" id="CP004021">
    <property type="protein sequence ID" value="AKK20603.1"/>
    <property type="molecule type" value="Genomic_DNA"/>
</dbReference>
<comment type="cofactor">
    <cofactor evidence="1">
        <name>Mg(2+)</name>
        <dbReference type="ChEBI" id="CHEBI:18420"/>
    </cofactor>
</comment>
<evidence type="ECO:0000256" key="11">
    <source>
        <dbReference type="ARBA" id="ARBA00031693"/>
    </source>
</evidence>
<dbReference type="GO" id="GO:0036424">
    <property type="term" value="F:L-phosphoserine phosphatase activity"/>
    <property type="evidence" value="ECO:0007669"/>
    <property type="project" value="InterPro"/>
</dbReference>
<evidence type="ECO:0000256" key="1">
    <source>
        <dbReference type="ARBA" id="ARBA00001946"/>
    </source>
</evidence>
<evidence type="ECO:0000256" key="10">
    <source>
        <dbReference type="ARBA" id="ARBA00023299"/>
    </source>
</evidence>
<dbReference type="KEGG" id="lau:G293_04940"/>
<comment type="catalytic activity">
    <reaction evidence="12">
        <text>O-phospho-L-serine + H2O = L-serine + phosphate</text>
        <dbReference type="Rhea" id="RHEA:21208"/>
        <dbReference type="ChEBI" id="CHEBI:15377"/>
        <dbReference type="ChEBI" id="CHEBI:33384"/>
        <dbReference type="ChEBI" id="CHEBI:43474"/>
        <dbReference type="ChEBI" id="CHEBI:57524"/>
        <dbReference type="EC" id="3.1.3.3"/>
    </reaction>
</comment>
<sequence length="297" mass="33573">MALIATLITHRSHPILSSSLVKQIIQTVNASAFYWLAYSIACDIILPSEEAIDDYKKKILSIIAEKPIDLVIHKHENRRKSLLVSDMDSTMIEQECIDELADTIGIKEQIAHITSRAMNDEISFQHSLRERVSLLKGTSTKIIDSLIEKKITYNPGGYELVHTMKKHGAFTLMITCGFTIFARIIAKNLGFDRYYANQFIEKDNILTGEIVEPMLDSVKKSKILLETTQKLRINPEDTIAVGDGINDFDMLKVAGYGVAFHAKPSLAKKAKIRIDHSDLESLLYIQGYKQEEFVRSQ</sequence>
<gene>
    <name evidence="15" type="ORF">G293_04940</name>
</gene>
<dbReference type="SFLD" id="SFLDS00003">
    <property type="entry name" value="Haloacid_Dehalogenase"/>
    <property type="match status" value="1"/>
</dbReference>
<evidence type="ECO:0000256" key="7">
    <source>
        <dbReference type="ARBA" id="ARBA00022723"/>
    </source>
</evidence>
<dbReference type="EC" id="3.1.3.3" evidence="4"/>
<dbReference type="InterPro" id="IPR023214">
    <property type="entry name" value="HAD_sf"/>
</dbReference>
<dbReference type="PANTHER" id="PTHR43344:SF2">
    <property type="entry name" value="PHOSPHOSERINE PHOSPHATASE"/>
    <property type="match status" value="1"/>
</dbReference>
<feature type="active site" description="Proton donor" evidence="14">
    <location>
        <position position="88"/>
    </location>
</feature>